<dbReference type="Pfam" id="PF00032">
    <property type="entry name" value="Cytochrom_B_C"/>
    <property type="match status" value="1"/>
</dbReference>
<comment type="function">
    <text evidence="1 19">Component of the ubiquinol-cytochrome c reductase complex (complex III or cytochrome b-c1 complex) that is part of the mitochondrial respiratory chain. The b-c1 complex mediates electron transfer from ubiquinol to cytochrome c. Contributes to the generation of a proton gradient across the mitochondrial membrane that is then used for ATP synthesis.</text>
</comment>
<dbReference type="InterPro" id="IPR030689">
    <property type="entry name" value="Cytochrome_b"/>
</dbReference>
<feature type="domain" description="Cytochrome b/b6 C-terminal region profile" evidence="21">
    <location>
        <begin position="230"/>
        <end position="397"/>
    </location>
</feature>
<dbReference type="GO" id="GO:0045275">
    <property type="term" value="C:respiratory chain complex III"/>
    <property type="evidence" value="ECO:0007669"/>
    <property type="project" value="InterPro"/>
</dbReference>
<feature type="transmembrane region" description="Helical" evidence="19">
    <location>
        <begin position="97"/>
        <end position="118"/>
    </location>
</feature>
<dbReference type="GO" id="GO:0006122">
    <property type="term" value="P:mitochondrial electron transport, ubiquinol to cytochrome c"/>
    <property type="evidence" value="ECO:0007669"/>
    <property type="project" value="TreeGrafter"/>
</dbReference>
<keyword evidence="13 18" id="KW-0408">Iron</keyword>
<feature type="binding site" description="axial binding residue" evidence="18">
    <location>
        <position position="103"/>
    </location>
    <ligand>
        <name>heme b</name>
        <dbReference type="ChEBI" id="CHEBI:60344"/>
        <label>b562</label>
    </ligand>
    <ligandPart>
        <name>Fe</name>
        <dbReference type="ChEBI" id="CHEBI:18248"/>
    </ligandPart>
</feature>
<evidence type="ECO:0000256" key="11">
    <source>
        <dbReference type="ARBA" id="ARBA00022982"/>
    </source>
</evidence>
<keyword evidence="5 19" id="KW-0813">Transport</keyword>
<organism evidence="22">
    <name type="scientific">Xenophyes cascus</name>
    <dbReference type="NCBI Taxonomy" id="984453"/>
    <lineage>
        <taxon>Eukaryota</taxon>
        <taxon>Metazoa</taxon>
        <taxon>Ecdysozoa</taxon>
        <taxon>Arthropoda</taxon>
        <taxon>Hexapoda</taxon>
        <taxon>Insecta</taxon>
        <taxon>Pterygota</taxon>
        <taxon>Neoptera</taxon>
        <taxon>Paraneoptera</taxon>
        <taxon>Hemiptera</taxon>
        <taxon>Coleorrhyncha</taxon>
        <taxon>Peloridiidae</taxon>
        <taxon>Xenophyes</taxon>
    </lineage>
</organism>
<sequence>MHYNLPGINWKGSSSTKIMMNKPNRQSHELMNILNNSITDLPSPSNITTWWNMGSLLGLCILIQSLTGIMLAMHYHPNSQMAFTSIIHMMNEVNGGWGLRYTHANGASLLFICLYLHVGRSLYYSSFKNYSTWNSGILILFLSMMIAFLGYILPWGQMSFWGATVITNLLSTIPYIGDNLIYWLWGGYAIESPTLTRFFTLHFLLPFIMMGMVVMHLSFLHLTGSNNPIGLNSNLDKIPFHPFYSTSDILGFSATLTIIILMVLISPITFNDPDNFTPANPLVTPTHIQPEWYFLFAYSILRAVPNKLGGVMALMGSIAILLTMPLSSKSKFKSKQFCPPNQLLFWMFTTNIILLTWIGSNPVEPPFILMGQVLAFNHFSYFILSPIITQWWDSMLS</sequence>
<dbReference type="SUPFAM" id="SSF81648">
    <property type="entry name" value="a domain/subunit of cytochrome bc1 complex (Ubiquinol-cytochrome c reductase)"/>
    <property type="match status" value="1"/>
</dbReference>
<comment type="subunit">
    <text evidence="3">The main subunits of complex b-c1 are: cytochrome b, cytochrome c1 and the Rieske protein.</text>
</comment>
<evidence type="ECO:0000256" key="6">
    <source>
        <dbReference type="ARBA" id="ARBA00022617"/>
    </source>
</evidence>
<evidence type="ECO:0000256" key="5">
    <source>
        <dbReference type="ARBA" id="ARBA00022448"/>
    </source>
</evidence>
<evidence type="ECO:0000259" key="20">
    <source>
        <dbReference type="PROSITE" id="PS51002"/>
    </source>
</evidence>
<name>A0A077UNL7_9HEMI</name>
<feature type="binding site" description="axial binding residue" evidence="18">
    <location>
        <position position="216"/>
    </location>
    <ligand>
        <name>heme b</name>
        <dbReference type="ChEBI" id="CHEBI:60344"/>
        <label>b566</label>
    </ligand>
    <ligandPart>
        <name>Fe</name>
        <dbReference type="ChEBI" id="CHEBI:18248"/>
    </ligandPart>
</feature>
<evidence type="ECO:0000256" key="2">
    <source>
        <dbReference type="ARBA" id="ARBA00004448"/>
    </source>
</evidence>
<evidence type="ECO:0000256" key="4">
    <source>
        <dbReference type="ARBA" id="ARBA00013531"/>
    </source>
</evidence>
<evidence type="ECO:0000256" key="17">
    <source>
        <dbReference type="PIRSR" id="PIRSR038885-1"/>
    </source>
</evidence>
<keyword evidence="11 19" id="KW-0249">Electron transport</keyword>
<dbReference type="InterPro" id="IPR048259">
    <property type="entry name" value="Cytochrome_b_N_euk/bac"/>
</dbReference>
<evidence type="ECO:0000256" key="8">
    <source>
        <dbReference type="ARBA" id="ARBA00022692"/>
    </source>
</evidence>
<protein>
    <recommendedName>
        <fullName evidence="4 19">Cytochrome b</fullName>
    </recommendedName>
</protein>
<feature type="transmembrane region" description="Helical" evidence="19">
    <location>
        <begin position="292"/>
        <end position="322"/>
    </location>
</feature>
<dbReference type="EMBL" id="LK054492">
    <property type="protein sequence ID" value="CDR49921.1"/>
    <property type="molecule type" value="Genomic_DNA"/>
</dbReference>
<comment type="similarity">
    <text evidence="19">Belongs to the cytochrome b family.</text>
</comment>
<keyword evidence="9 18" id="KW-0479">Metal-binding</keyword>
<keyword evidence="8 19" id="KW-0812">Transmembrane</keyword>
<evidence type="ECO:0000256" key="15">
    <source>
        <dbReference type="ARBA" id="ARBA00023128"/>
    </source>
</evidence>
<comment type="cofactor">
    <cofactor evidence="19">
        <name>heme b</name>
        <dbReference type="ChEBI" id="CHEBI:60344"/>
    </cofactor>
    <text evidence="19">Binds 2 heme groups non-covalently.</text>
</comment>
<evidence type="ECO:0000259" key="21">
    <source>
        <dbReference type="PROSITE" id="PS51003"/>
    </source>
</evidence>
<dbReference type="PIRSF" id="PIRSF038885">
    <property type="entry name" value="COB"/>
    <property type="match status" value="1"/>
</dbReference>
<keyword evidence="6 18" id="KW-0349">Heme</keyword>
<feature type="transmembrane region" description="Helical" evidence="19">
    <location>
        <begin position="343"/>
        <end position="360"/>
    </location>
</feature>
<dbReference type="GO" id="GO:0016491">
    <property type="term" value="F:oxidoreductase activity"/>
    <property type="evidence" value="ECO:0007669"/>
    <property type="project" value="UniProtKB-UniRule"/>
</dbReference>
<feature type="transmembrane region" description="Helical" evidence="19">
    <location>
        <begin position="160"/>
        <end position="183"/>
    </location>
</feature>
<feature type="binding site" description="axial binding residue" evidence="18">
    <location>
        <position position="117"/>
    </location>
    <ligand>
        <name>heme b</name>
        <dbReference type="ChEBI" id="CHEBI:60344"/>
        <label>b566</label>
    </ligand>
    <ligandPart>
        <name>Fe</name>
        <dbReference type="ChEBI" id="CHEBI:18248"/>
    </ligandPart>
</feature>
<dbReference type="PROSITE" id="PS51003">
    <property type="entry name" value="CYTB_CTER"/>
    <property type="match status" value="1"/>
</dbReference>
<feature type="binding site" evidence="17">
    <location>
        <position position="221"/>
    </location>
    <ligand>
        <name>a ubiquinone</name>
        <dbReference type="ChEBI" id="CHEBI:16389"/>
    </ligand>
</feature>
<evidence type="ECO:0000256" key="10">
    <source>
        <dbReference type="ARBA" id="ARBA00022792"/>
    </source>
</evidence>
<dbReference type="SUPFAM" id="SSF81342">
    <property type="entry name" value="Transmembrane di-heme cytochromes"/>
    <property type="match status" value="1"/>
</dbReference>
<feature type="domain" description="Cytochrome b/b6 N-terminal region profile" evidence="20">
    <location>
        <begin position="20"/>
        <end position="229"/>
    </location>
</feature>
<keyword evidence="10" id="KW-0999">Mitochondrion inner membrane</keyword>
<dbReference type="PANTHER" id="PTHR19271">
    <property type="entry name" value="CYTOCHROME B"/>
    <property type="match status" value="1"/>
</dbReference>
<keyword evidence="12 19" id="KW-1133">Transmembrane helix</keyword>
<proteinExistence type="inferred from homology"/>
<feature type="binding site" description="axial binding residue" evidence="18">
    <location>
        <position position="202"/>
    </location>
    <ligand>
        <name>heme b</name>
        <dbReference type="ChEBI" id="CHEBI:60344"/>
        <label>b562</label>
    </ligand>
    <ligandPart>
        <name>Fe</name>
        <dbReference type="ChEBI" id="CHEBI:18248"/>
    </ligandPart>
</feature>
<evidence type="ECO:0000256" key="16">
    <source>
        <dbReference type="ARBA" id="ARBA00023136"/>
    </source>
</evidence>
<feature type="transmembrane region" description="Helical" evidence="19">
    <location>
        <begin position="130"/>
        <end position="153"/>
    </location>
</feature>
<dbReference type="CDD" id="cd00284">
    <property type="entry name" value="Cytochrome_b_N"/>
    <property type="match status" value="1"/>
</dbReference>
<feature type="transmembrane region" description="Helical" evidence="19">
    <location>
        <begin position="203"/>
        <end position="222"/>
    </location>
</feature>
<keyword evidence="15 19" id="KW-0496">Mitochondrion</keyword>
<keyword evidence="14" id="KW-0830">Ubiquinone</keyword>
<dbReference type="InterPro" id="IPR048260">
    <property type="entry name" value="Cytochrome_b_C_euk/bac"/>
</dbReference>
<evidence type="ECO:0000256" key="1">
    <source>
        <dbReference type="ARBA" id="ARBA00002566"/>
    </source>
</evidence>
<dbReference type="GO" id="GO:0008121">
    <property type="term" value="F:quinol-cytochrome-c reductase activity"/>
    <property type="evidence" value="ECO:0007669"/>
    <property type="project" value="InterPro"/>
</dbReference>
<keyword evidence="7 19" id="KW-0679">Respiratory chain</keyword>
<dbReference type="Gene3D" id="1.20.810.10">
    <property type="entry name" value="Cytochrome Bc1 Complex, Chain C"/>
    <property type="match status" value="1"/>
</dbReference>
<keyword evidence="16 19" id="KW-0472">Membrane</keyword>
<evidence type="ECO:0000256" key="13">
    <source>
        <dbReference type="ARBA" id="ARBA00023004"/>
    </source>
</evidence>
<dbReference type="InterPro" id="IPR005797">
    <property type="entry name" value="Cyt_b/b6_N"/>
</dbReference>
<evidence type="ECO:0000256" key="3">
    <source>
        <dbReference type="ARBA" id="ARBA00011649"/>
    </source>
</evidence>
<comment type="subcellular location">
    <subcellularLocation>
        <location evidence="2">Mitochondrion inner membrane</location>
        <topology evidence="2">Multi-pass membrane protein</topology>
    </subcellularLocation>
</comment>
<dbReference type="InterPro" id="IPR036150">
    <property type="entry name" value="Cyt_b/b6_C_sf"/>
</dbReference>
<evidence type="ECO:0000256" key="9">
    <source>
        <dbReference type="ARBA" id="ARBA00022723"/>
    </source>
</evidence>
<geneLocation type="mitochondrion" evidence="22"/>
<comment type="cofactor">
    <cofactor evidence="18">
        <name>heme</name>
        <dbReference type="ChEBI" id="CHEBI:30413"/>
    </cofactor>
    <text evidence="18">Binds 2 heme groups non-covalently.</text>
</comment>
<dbReference type="PANTHER" id="PTHR19271:SF16">
    <property type="entry name" value="CYTOCHROME B"/>
    <property type="match status" value="1"/>
</dbReference>
<evidence type="ECO:0000313" key="22">
    <source>
        <dbReference type="EMBL" id="CDR49921.1"/>
    </source>
</evidence>
<evidence type="ECO:0000256" key="19">
    <source>
        <dbReference type="RuleBase" id="RU362117"/>
    </source>
</evidence>
<evidence type="ECO:0000256" key="14">
    <source>
        <dbReference type="ARBA" id="ARBA00023075"/>
    </source>
</evidence>
<evidence type="ECO:0000256" key="18">
    <source>
        <dbReference type="PIRSR" id="PIRSR038885-2"/>
    </source>
</evidence>
<dbReference type="GO" id="GO:0046872">
    <property type="term" value="F:metal ion binding"/>
    <property type="evidence" value="ECO:0007669"/>
    <property type="project" value="UniProtKB-UniRule"/>
</dbReference>
<dbReference type="PROSITE" id="PS51002">
    <property type="entry name" value="CYTB_NTER"/>
    <property type="match status" value="1"/>
</dbReference>
<feature type="transmembrane region" description="Helical" evidence="19">
    <location>
        <begin position="243"/>
        <end position="265"/>
    </location>
</feature>
<evidence type="ECO:0000256" key="12">
    <source>
        <dbReference type="ARBA" id="ARBA00022989"/>
    </source>
</evidence>
<dbReference type="AlphaFoldDB" id="A0A077UNL7"/>
<dbReference type="InterPro" id="IPR005798">
    <property type="entry name" value="Cyt_b/b6_C"/>
</dbReference>
<dbReference type="InterPro" id="IPR027387">
    <property type="entry name" value="Cytb/b6-like_sf"/>
</dbReference>
<dbReference type="Pfam" id="PF00033">
    <property type="entry name" value="Cytochrome_B"/>
    <property type="match status" value="1"/>
</dbReference>
<feature type="transmembrane region" description="Helical" evidence="19">
    <location>
        <begin position="50"/>
        <end position="76"/>
    </location>
</feature>
<evidence type="ECO:0000256" key="7">
    <source>
        <dbReference type="ARBA" id="ARBA00022660"/>
    </source>
</evidence>
<accession>A0A077UNL7</accession>
<dbReference type="CDD" id="cd00290">
    <property type="entry name" value="cytochrome_b_C"/>
    <property type="match status" value="1"/>
</dbReference>
<dbReference type="InterPro" id="IPR016174">
    <property type="entry name" value="Di-haem_cyt_TM"/>
</dbReference>
<gene>
    <name evidence="22" type="primary">CYTB</name>
</gene>
<reference evidence="22" key="1">
    <citation type="journal article" date="2014" name="Genome Biol. Evol.">
        <title>Small but powerful, the primary endosymbiont of moss bugs, Candidatus Evansia muelleri, holds a reduced genome with large biosynthetic capabilities.</title>
        <authorList>
            <person name="Santos-Garcia D."/>
            <person name="Moya A."/>
            <person name="Latorre A."/>
            <person name="Gibbs G."/>
            <person name="Hartung V."/>
            <person name="Konrad D."/>
            <person name="Kuechler S.M."/>
            <person name="Silva F.J."/>
        </authorList>
    </citation>
    <scope>NUCLEOTIDE SEQUENCE</scope>
    <source>
        <strain evidence="22">OF</strain>
    </source>
</reference>
<feature type="transmembrane region" description="Helical" evidence="19">
    <location>
        <begin position="366"/>
        <end position="388"/>
    </location>
</feature>
<dbReference type="GO" id="GO:0005743">
    <property type="term" value="C:mitochondrial inner membrane"/>
    <property type="evidence" value="ECO:0007669"/>
    <property type="project" value="UniProtKB-SubCell"/>
</dbReference>